<keyword evidence="4 7" id="KW-0812">Transmembrane</keyword>
<sequence>MLGFAVRRLLTLVPLLLIVSLVFFLMLRLGRGDPALDYLRLSQLPPTDDALALAREQLGLDQPLAAQYWSWLSGALRLDLGRSWSTGRPVLEEVLHFLPASLQLAGTALLLVVLVGLPLGLLAALYRDRWPDHLTRAIAFLGVSLPNFWLGFLLVLLFSVQLGWLPAMGRDGPASIIMPAVATATMSACVTLRLMRSAVLGVLGERHLVFARARGLPRRTILGRHVVLNAMIPPLTALGLHVGELLGGAMVVEMVFAWPGLGRYALLAITNRDFPVLQGFVLVMTLVFVLCNLLVDLAYAWVDPRIRFGARAA</sequence>
<keyword evidence="6 7" id="KW-0472">Membrane</keyword>
<organism evidence="9 10">
    <name type="scientific">Teichococcus aerophilus</name>
    <dbReference type="NCBI Taxonomy" id="1224513"/>
    <lineage>
        <taxon>Bacteria</taxon>
        <taxon>Pseudomonadati</taxon>
        <taxon>Pseudomonadota</taxon>
        <taxon>Alphaproteobacteria</taxon>
        <taxon>Acetobacterales</taxon>
        <taxon>Roseomonadaceae</taxon>
        <taxon>Roseomonas</taxon>
    </lineage>
</organism>
<feature type="transmembrane region" description="Helical" evidence="7">
    <location>
        <begin position="279"/>
        <end position="302"/>
    </location>
</feature>
<dbReference type="EMBL" id="JACTVA010000034">
    <property type="protein sequence ID" value="MBC9208567.1"/>
    <property type="molecule type" value="Genomic_DNA"/>
</dbReference>
<dbReference type="InterPro" id="IPR000515">
    <property type="entry name" value="MetI-like"/>
</dbReference>
<keyword evidence="5 7" id="KW-1133">Transmembrane helix</keyword>
<dbReference type="CDD" id="cd06261">
    <property type="entry name" value="TM_PBP2"/>
    <property type="match status" value="1"/>
</dbReference>
<feature type="transmembrane region" description="Helical" evidence="7">
    <location>
        <begin position="104"/>
        <end position="126"/>
    </location>
</feature>
<keyword evidence="2 7" id="KW-0813">Transport</keyword>
<dbReference type="SUPFAM" id="SSF161098">
    <property type="entry name" value="MetI-like"/>
    <property type="match status" value="1"/>
</dbReference>
<comment type="caution">
    <text evidence="9">The sequence shown here is derived from an EMBL/GenBank/DDBJ whole genome shotgun (WGS) entry which is preliminary data.</text>
</comment>
<evidence type="ECO:0000313" key="9">
    <source>
        <dbReference type="EMBL" id="MBC9208567.1"/>
    </source>
</evidence>
<dbReference type="RefSeq" id="WP_187785714.1">
    <property type="nucleotide sequence ID" value="NZ_JACTVA010000034.1"/>
</dbReference>
<feature type="transmembrane region" description="Helical" evidence="7">
    <location>
        <begin position="138"/>
        <end position="164"/>
    </location>
</feature>
<protein>
    <submittedName>
        <fullName evidence="9">Nickel ABC transporter permease subunit NikB</fullName>
    </submittedName>
</protein>
<reference evidence="9 10" key="1">
    <citation type="journal article" date="2013" name="Int. J. Syst. Evol. Microbiol.">
        <title>Roseomonas aerophila sp. nov., isolated from air.</title>
        <authorList>
            <person name="Kim S.J."/>
            <person name="Weon H.Y."/>
            <person name="Ahn J.H."/>
            <person name="Hong S.B."/>
            <person name="Seok S.J."/>
            <person name="Whang K.S."/>
            <person name="Kwon S.W."/>
        </authorList>
    </citation>
    <scope>NUCLEOTIDE SEQUENCE [LARGE SCALE GENOMIC DNA]</scope>
    <source>
        <strain evidence="9 10">NBRC 108923</strain>
    </source>
</reference>
<dbReference type="PROSITE" id="PS50928">
    <property type="entry name" value="ABC_TM1"/>
    <property type="match status" value="1"/>
</dbReference>
<evidence type="ECO:0000313" key="10">
    <source>
        <dbReference type="Proteomes" id="UP000626026"/>
    </source>
</evidence>
<feature type="transmembrane region" description="Helical" evidence="7">
    <location>
        <begin position="176"/>
        <end position="195"/>
    </location>
</feature>
<comment type="subcellular location">
    <subcellularLocation>
        <location evidence="1 7">Cell membrane</location>
        <topology evidence="1 7">Multi-pass membrane protein</topology>
    </subcellularLocation>
</comment>
<evidence type="ECO:0000259" key="8">
    <source>
        <dbReference type="PROSITE" id="PS50928"/>
    </source>
</evidence>
<dbReference type="Pfam" id="PF00528">
    <property type="entry name" value="BPD_transp_1"/>
    <property type="match status" value="1"/>
</dbReference>
<comment type="similarity">
    <text evidence="7">Belongs to the binding-protein-dependent transport system permease family.</text>
</comment>
<dbReference type="PANTHER" id="PTHR43163:SF6">
    <property type="entry name" value="DIPEPTIDE TRANSPORT SYSTEM PERMEASE PROTEIN DPPB-RELATED"/>
    <property type="match status" value="1"/>
</dbReference>
<accession>A0ABR7RR85</accession>
<dbReference type="Proteomes" id="UP000626026">
    <property type="component" value="Unassembled WGS sequence"/>
</dbReference>
<keyword evidence="3" id="KW-1003">Cell membrane</keyword>
<dbReference type="Gene3D" id="1.10.3720.10">
    <property type="entry name" value="MetI-like"/>
    <property type="match status" value="1"/>
</dbReference>
<evidence type="ECO:0000256" key="4">
    <source>
        <dbReference type="ARBA" id="ARBA00022692"/>
    </source>
</evidence>
<name>A0ABR7RR85_9PROT</name>
<evidence type="ECO:0000256" key="1">
    <source>
        <dbReference type="ARBA" id="ARBA00004651"/>
    </source>
</evidence>
<dbReference type="PANTHER" id="PTHR43163">
    <property type="entry name" value="DIPEPTIDE TRANSPORT SYSTEM PERMEASE PROTEIN DPPB-RELATED"/>
    <property type="match status" value="1"/>
</dbReference>
<dbReference type="InterPro" id="IPR035906">
    <property type="entry name" value="MetI-like_sf"/>
</dbReference>
<feature type="domain" description="ABC transmembrane type-1" evidence="8">
    <location>
        <begin position="98"/>
        <end position="299"/>
    </location>
</feature>
<dbReference type="Pfam" id="PF19300">
    <property type="entry name" value="BPD_transp_1_N"/>
    <property type="match status" value="1"/>
</dbReference>
<evidence type="ECO:0000256" key="6">
    <source>
        <dbReference type="ARBA" id="ARBA00023136"/>
    </source>
</evidence>
<feature type="transmembrane region" description="Helical" evidence="7">
    <location>
        <begin position="226"/>
        <end position="259"/>
    </location>
</feature>
<evidence type="ECO:0000256" key="2">
    <source>
        <dbReference type="ARBA" id="ARBA00022448"/>
    </source>
</evidence>
<evidence type="ECO:0000256" key="7">
    <source>
        <dbReference type="RuleBase" id="RU363032"/>
    </source>
</evidence>
<gene>
    <name evidence="9" type="primary">nikB</name>
    <name evidence="9" type="ORF">IBL26_17090</name>
</gene>
<proteinExistence type="inferred from homology"/>
<keyword evidence="10" id="KW-1185">Reference proteome</keyword>
<evidence type="ECO:0000256" key="3">
    <source>
        <dbReference type="ARBA" id="ARBA00022475"/>
    </source>
</evidence>
<evidence type="ECO:0000256" key="5">
    <source>
        <dbReference type="ARBA" id="ARBA00022989"/>
    </source>
</evidence>
<dbReference type="InterPro" id="IPR045621">
    <property type="entry name" value="BPD_transp_1_N"/>
</dbReference>
<dbReference type="NCBIfam" id="NF007677">
    <property type="entry name" value="PRK10352.1"/>
    <property type="match status" value="1"/>
</dbReference>